<dbReference type="Pfam" id="PF18741">
    <property type="entry name" value="MTES_1575"/>
    <property type="match status" value="1"/>
</dbReference>
<organism evidence="4 5">
    <name type="scientific">Actinotalea lenta</name>
    <dbReference type="NCBI Taxonomy" id="3064654"/>
    <lineage>
        <taxon>Bacteria</taxon>
        <taxon>Bacillati</taxon>
        <taxon>Actinomycetota</taxon>
        <taxon>Actinomycetes</taxon>
        <taxon>Micrococcales</taxon>
        <taxon>Cellulomonadaceae</taxon>
        <taxon>Actinotalea</taxon>
    </lineage>
</organism>
<dbReference type="Proteomes" id="UP001232536">
    <property type="component" value="Unassembled WGS sequence"/>
</dbReference>
<evidence type="ECO:0000256" key="1">
    <source>
        <dbReference type="SAM" id="Coils"/>
    </source>
</evidence>
<dbReference type="InterPro" id="IPR011335">
    <property type="entry name" value="Restrct_endonuc-II-like"/>
</dbReference>
<evidence type="ECO:0000256" key="2">
    <source>
        <dbReference type="SAM" id="MobiDB-lite"/>
    </source>
</evidence>
<proteinExistence type="predicted"/>
<evidence type="ECO:0000313" key="4">
    <source>
        <dbReference type="EMBL" id="MDO8106765.1"/>
    </source>
</evidence>
<dbReference type="SUPFAM" id="SSF52980">
    <property type="entry name" value="Restriction endonuclease-like"/>
    <property type="match status" value="1"/>
</dbReference>
<feature type="region of interest" description="Disordered" evidence="2">
    <location>
        <begin position="130"/>
        <end position="167"/>
    </location>
</feature>
<protein>
    <recommendedName>
        <fullName evidence="3">Restriction endonuclease type II-like domain-containing protein</fullName>
    </recommendedName>
</protein>
<sequence>MIPAQHPGTSPADPETGSRPVAAVTTADLVATAVRRWRDALADAAGDSALSDVERLGDAQLDLSAAHPSGIAQLFAGRPTRLSNLVREGAALALARRRARAVGALAEQHALRSGLATAFLAIGVASWNEPEDGSEAGSSEDGDTVPRAVEGDTPHGTASEEEPRRMRAPVLLRPVTVTPRGRGEADYDLVLEPSLEINPLLATALRRRGALLDPASLARGAFTAQGFDPRAALERLGSLGGALLDDFELVDRVVVGTFMHPEQTLLDDLDQLAPTLAGHEVVAAACGDQRAAAALAHPLPTPVRGDRGLDQERGVGDLDPAQAHVLDSLAGGHHLLVDAPAGADVPGTLAAVVADAAAAGRRVLYVAGHRRAATAMTARLGALGLGDLVLDVAPDSGWRSEVARRLLGAMTIEPVLVDAEKVSIVERELLDRRARLSGYVEALHTVRDPWGCSAYDALQALARLTADRPCPRTTVRLTAQVAESLTAERRAQAAADLVTVAGLGAFTASTTTTAWYGADLPTADRAAKALERVARLRERLPELEEQTAEVAEATGLVQARTPAQWAEQLAMLGGVRQVLDVFQPIAFERSAADLISATASTQWRAEHGVEMPGRVRRRLRRQAKDLLRPGRPVADLHGALVELHAQREIWQAHCPAGGWPRLPEGLAAIEREHRTVAEDLAELSAVLRPTADGGGLAELTWADLRARLDRLHADAAALESLPGRTALLRDLTKRGLGELLEDLARRHAVAGVVASELDLAWWSTAFEEILRQDPAMAAADGAALARLAAEFRTLDRRHLTDRALLHVAGSRESLRQRLHRCDEQAQALFGEIVEDRFTSLRAAVERYPDVTRHLRPCLVVGPMLVPHVLPPTRSEDLVILDAAGHLPTELVVGALARGKQVLVVADTRTATGSAIRSLAEVLPRVTLHSDATPRHPRLTRFLAEHGYGDSVTATPLPSTAGLLRLDVVDGTGMPGPDGAVASTPAEVRHVVETVVEHAVTRPEESLAVVALSTAHADQVRQAVLAEVRASPALGRFFDPLAREPFVVVDLGSTEALRRDAVVLTVGYGRTPHGRVLHRFGPLAEPGGDARLLEALGVARRRLAVVSCFGAQDLDPERLGAPGAALLRDLLASAAEADATGSGRRAPEGADRLVLDLAERLWRMGLTVVLDHGAAGTTVPIAVGHPDLPDELLVAVLTDDDDYLGEPSVRVRDRQVPERLERLGWSVVQVWSAAAFGDPQAEADAIAQAVVEAYQAAVRDRPGPAPVPDRVDAADAVPVEPRASGAVPVRPAVSPGKPINAYSDDELDDLVAWLRARDDARDDEELAAAVRAELGLKRRGSRIDAVVGAAVRRALGSS</sequence>
<feature type="coiled-coil region" evidence="1">
    <location>
        <begin position="526"/>
        <end position="553"/>
    </location>
</feature>
<dbReference type="InterPro" id="IPR049468">
    <property type="entry name" value="Restrct_endonuc-II-like_dom"/>
</dbReference>
<dbReference type="EMBL" id="JAUQYP010000001">
    <property type="protein sequence ID" value="MDO8106765.1"/>
    <property type="molecule type" value="Genomic_DNA"/>
</dbReference>
<feature type="region of interest" description="Disordered" evidence="2">
    <location>
        <begin position="1"/>
        <end position="21"/>
    </location>
</feature>
<feature type="domain" description="Restriction endonuclease type II-like" evidence="3">
    <location>
        <begin position="1156"/>
        <end position="1248"/>
    </location>
</feature>
<keyword evidence="5" id="KW-1185">Reference proteome</keyword>
<comment type="caution">
    <text evidence="4">The sequence shown here is derived from an EMBL/GenBank/DDBJ whole genome shotgun (WGS) entry which is preliminary data.</text>
</comment>
<dbReference type="RefSeq" id="WP_304600409.1">
    <property type="nucleotide sequence ID" value="NZ_JAUQYP010000001.1"/>
</dbReference>
<evidence type="ECO:0000313" key="5">
    <source>
        <dbReference type="Proteomes" id="UP001232536"/>
    </source>
</evidence>
<keyword evidence="1" id="KW-0175">Coiled coil</keyword>
<gene>
    <name evidence="4" type="ORF">Q6348_06080</name>
</gene>
<feature type="compositionally biased region" description="Acidic residues" evidence="2">
    <location>
        <begin position="130"/>
        <end position="143"/>
    </location>
</feature>
<name>A0ABT9D895_9CELL</name>
<evidence type="ECO:0000259" key="3">
    <source>
        <dbReference type="Pfam" id="PF18741"/>
    </source>
</evidence>
<accession>A0ABT9D895</accession>
<reference evidence="4 5" key="1">
    <citation type="submission" date="2023-07" db="EMBL/GenBank/DDBJ databases">
        <title>Description of novel actinomycetes strains, isolated from tidal flat sediment.</title>
        <authorList>
            <person name="Lu C."/>
        </authorList>
    </citation>
    <scope>NUCLEOTIDE SEQUENCE [LARGE SCALE GENOMIC DNA]</scope>
    <source>
        <strain evidence="4 5">SYSU T00b441</strain>
    </source>
</reference>